<comment type="caution">
    <text evidence="2">The sequence shown here is derived from an EMBL/GenBank/DDBJ whole genome shotgun (WGS) entry which is preliminary data.</text>
</comment>
<evidence type="ECO:0000313" key="3">
    <source>
        <dbReference type="Proteomes" id="UP001303046"/>
    </source>
</evidence>
<organism evidence="2 3">
    <name type="scientific">Necator americanus</name>
    <name type="common">Human hookworm</name>
    <dbReference type="NCBI Taxonomy" id="51031"/>
    <lineage>
        <taxon>Eukaryota</taxon>
        <taxon>Metazoa</taxon>
        <taxon>Ecdysozoa</taxon>
        <taxon>Nematoda</taxon>
        <taxon>Chromadorea</taxon>
        <taxon>Rhabditida</taxon>
        <taxon>Rhabditina</taxon>
        <taxon>Rhabditomorpha</taxon>
        <taxon>Strongyloidea</taxon>
        <taxon>Ancylostomatidae</taxon>
        <taxon>Bunostominae</taxon>
        <taxon>Necator</taxon>
    </lineage>
</organism>
<reference evidence="2 3" key="1">
    <citation type="submission" date="2023-08" db="EMBL/GenBank/DDBJ databases">
        <title>A Necator americanus chromosomal reference genome.</title>
        <authorList>
            <person name="Ilik V."/>
            <person name="Petrzelkova K.J."/>
            <person name="Pardy F."/>
            <person name="Fuh T."/>
            <person name="Niatou-Singa F.S."/>
            <person name="Gouil Q."/>
            <person name="Baker L."/>
            <person name="Ritchie M.E."/>
            <person name="Jex A.R."/>
            <person name="Gazzola D."/>
            <person name="Li H."/>
            <person name="Toshio Fujiwara R."/>
            <person name="Zhan B."/>
            <person name="Aroian R.V."/>
            <person name="Pafco B."/>
            <person name="Schwarz E.M."/>
        </authorList>
    </citation>
    <scope>NUCLEOTIDE SEQUENCE [LARGE SCALE GENOMIC DNA]</scope>
    <source>
        <strain evidence="2 3">Aroian</strain>
        <tissue evidence="2">Whole animal</tissue>
    </source>
</reference>
<keyword evidence="1" id="KW-0732">Signal</keyword>
<gene>
    <name evidence="2" type="primary">Necator_chrV.g20589</name>
    <name evidence="2" type="ORF">RB195_015796</name>
</gene>
<protein>
    <submittedName>
        <fullName evidence="2">Uncharacterized protein</fullName>
    </submittedName>
</protein>
<dbReference type="Proteomes" id="UP001303046">
    <property type="component" value="Unassembled WGS sequence"/>
</dbReference>
<accession>A0ABR1E6U3</accession>
<sequence length="76" mass="8411">MLLILTVGVSLLFTATARPLDPEMHQIGQHRIIDGQIPFDTVVVPPVVRIRTLPFDDWAGTSEIWRVITDGVFGGN</sequence>
<evidence type="ECO:0000313" key="2">
    <source>
        <dbReference type="EMBL" id="KAK6758193.1"/>
    </source>
</evidence>
<keyword evidence="3" id="KW-1185">Reference proteome</keyword>
<evidence type="ECO:0000256" key="1">
    <source>
        <dbReference type="SAM" id="SignalP"/>
    </source>
</evidence>
<dbReference type="EMBL" id="JAVFWL010000005">
    <property type="protein sequence ID" value="KAK6758193.1"/>
    <property type="molecule type" value="Genomic_DNA"/>
</dbReference>
<name>A0ABR1E6U3_NECAM</name>
<proteinExistence type="predicted"/>
<feature type="chain" id="PRO_5046262149" evidence="1">
    <location>
        <begin position="18"/>
        <end position="76"/>
    </location>
</feature>
<feature type="signal peptide" evidence="1">
    <location>
        <begin position="1"/>
        <end position="17"/>
    </location>
</feature>